<dbReference type="RefSeq" id="WP_094722110.1">
    <property type="nucleotide sequence ID" value="NZ_MWWS01000002.1"/>
</dbReference>
<evidence type="ECO:0000313" key="2">
    <source>
        <dbReference type="EMBL" id="OZG50859.1"/>
    </source>
</evidence>
<dbReference type="InterPro" id="IPR002934">
    <property type="entry name" value="Polymerase_NTP_transf_dom"/>
</dbReference>
<keyword evidence="3" id="KW-1185">Reference proteome</keyword>
<evidence type="ECO:0000259" key="1">
    <source>
        <dbReference type="Pfam" id="PF01909"/>
    </source>
</evidence>
<dbReference type="OrthoDB" id="2861242at2"/>
<accession>A0A261EVG9</accession>
<name>A0A261EVG9_9BIFI</name>
<dbReference type="Pfam" id="PF01909">
    <property type="entry name" value="NTP_transf_2"/>
    <property type="match status" value="1"/>
</dbReference>
<feature type="domain" description="Polymerase nucleotidyl transferase" evidence="1">
    <location>
        <begin position="29"/>
        <end position="82"/>
    </location>
</feature>
<reference evidence="2 3" key="1">
    <citation type="journal article" date="2017" name="BMC Genomics">
        <title>Comparative genomic and phylogenomic analyses of the Bifidobacteriaceae family.</title>
        <authorList>
            <person name="Lugli G.A."/>
            <person name="Milani C."/>
            <person name="Turroni F."/>
            <person name="Duranti S."/>
            <person name="Mancabelli L."/>
            <person name="Mangifesta M."/>
            <person name="Ferrario C."/>
            <person name="Modesto M."/>
            <person name="Mattarelli P."/>
            <person name="Jiri K."/>
            <person name="van Sinderen D."/>
            <person name="Ventura M."/>
        </authorList>
    </citation>
    <scope>NUCLEOTIDE SEQUENCE [LARGE SCALE GENOMIC DNA]</scope>
    <source>
        <strain evidence="2 3">DSM 22924</strain>
    </source>
</reference>
<dbReference type="Proteomes" id="UP000216004">
    <property type="component" value="Unassembled WGS sequence"/>
</dbReference>
<evidence type="ECO:0000313" key="3">
    <source>
        <dbReference type="Proteomes" id="UP000216004"/>
    </source>
</evidence>
<sequence length="270" mass="30058">MLTLDNRIPSKFINPIQNALLALSSDCLFVYVSGSFIEGFANETSDIDLFAIHEKEAPIRNALFTNSTGAQAEVECEGDAIVDTEHLTQRRLKEIVDKLRLLDIANDDGAFRNLTNGELQFLHRLVIGVPLAGEEVFNLYRLQIDVRRISCVIASRALLNWHEDYNDALGAIESRQSGTAMLQSRAALADAVDAYLACKGSTNNKPKWRYEKVAAYSPELSISILEKDIDCSIETSEILAKAAERMSFSQHLSQLAYDMLEDLKEQLADA</sequence>
<organism evidence="2 3">
    <name type="scientific">Bombiscardovia coagulans</name>
    <dbReference type="NCBI Taxonomy" id="686666"/>
    <lineage>
        <taxon>Bacteria</taxon>
        <taxon>Bacillati</taxon>
        <taxon>Actinomycetota</taxon>
        <taxon>Actinomycetes</taxon>
        <taxon>Bifidobacteriales</taxon>
        <taxon>Bifidobacteriaceae</taxon>
        <taxon>Bombiscardovia</taxon>
    </lineage>
</organism>
<dbReference type="AlphaFoldDB" id="A0A261EVG9"/>
<protein>
    <recommendedName>
        <fullName evidence="1">Polymerase nucleotidyl transferase domain-containing protein</fullName>
    </recommendedName>
</protein>
<dbReference type="InterPro" id="IPR043519">
    <property type="entry name" value="NT_sf"/>
</dbReference>
<proteinExistence type="predicted"/>
<dbReference type="GO" id="GO:0016779">
    <property type="term" value="F:nucleotidyltransferase activity"/>
    <property type="evidence" value="ECO:0007669"/>
    <property type="project" value="InterPro"/>
</dbReference>
<dbReference type="SUPFAM" id="SSF81301">
    <property type="entry name" value="Nucleotidyltransferase"/>
    <property type="match status" value="1"/>
</dbReference>
<dbReference type="EMBL" id="MWWS01000002">
    <property type="protein sequence ID" value="OZG50859.1"/>
    <property type="molecule type" value="Genomic_DNA"/>
</dbReference>
<gene>
    <name evidence="2" type="ORF">BOCO_0045</name>
</gene>
<comment type="caution">
    <text evidence="2">The sequence shown here is derived from an EMBL/GenBank/DDBJ whole genome shotgun (WGS) entry which is preliminary data.</text>
</comment>